<name>A0ABD3HCK1_9MARC</name>
<evidence type="ECO:0008006" key="4">
    <source>
        <dbReference type="Google" id="ProtNLM"/>
    </source>
</evidence>
<proteinExistence type="predicted"/>
<evidence type="ECO:0000313" key="3">
    <source>
        <dbReference type="Proteomes" id="UP001633002"/>
    </source>
</evidence>
<comment type="caution">
    <text evidence="2">The sequence shown here is derived from an EMBL/GenBank/DDBJ whole genome shotgun (WGS) entry which is preliminary data.</text>
</comment>
<evidence type="ECO:0000256" key="1">
    <source>
        <dbReference type="SAM" id="MobiDB-lite"/>
    </source>
</evidence>
<evidence type="ECO:0000313" key="2">
    <source>
        <dbReference type="EMBL" id="KAL3688244.1"/>
    </source>
</evidence>
<organism evidence="2 3">
    <name type="scientific">Riccia sorocarpa</name>
    <dbReference type="NCBI Taxonomy" id="122646"/>
    <lineage>
        <taxon>Eukaryota</taxon>
        <taxon>Viridiplantae</taxon>
        <taxon>Streptophyta</taxon>
        <taxon>Embryophyta</taxon>
        <taxon>Marchantiophyta</taxon>
        <taxon>Marchantiopsida</taxon>
        <taxon>Marchantiidae</taxon>
        <taxon>Marchantiales</taxon>
        <taxon>Ricciaceae</taxon>
        <taxon>Riccia</taxon>
    </lineage>
</organism>
<dbReference type="EMBL" id="JBJQOH010000004">
    <property type="protein sequence ID" value="KAL3688244.1"/>
    <property type="molecule type" value="Genomic_DNA"/>
</dbReference>
<reference evidence="2 3" key="1">
    <citation type="submission" date="2024-09" db="EMBL/GenBank/DDBJ databases">
        <title>Chromosome-scale assembly of Riccia sorocarpa.</title>
        <authorList>
            <person name="Paukszto L."/>
        </authorList>
    </citation>
    <scope>NUCLEOTIDE SEQUENCE [LARGE SCALE GENOMIC DNA]</scope>
    <source>
        <strain evidence="2">LP-2024</strain>
        <tissue evidence="2">Aerial parts of the thallus</tissue>
    </source>
</reference>
<gene>
    <name evidence="2" type="ORF">R1sor_014553</name>
</gene>
<protein>
    <recommendedName>
        <fullName evidence="4">Ribosomal protein S3</fullName>
    </recommendedName>
</protein>
<dbReference type="AlphaFoldDB" id="A0ABD3HCK1"/>
<feature type="region of interest" description="Disordered" evidence="1">
    <location>
        <begin position="127"/>
        <end position="153"/>
    </location>
</feature>
<accession>A0ABD3HCK1</accession>
<dbReference type="Proteomes" id="UP001633002">
    <property type="component" value="Unassembled WGS sequence"/>
</dbReference>
<keyword evidence="3" id="KW-1185">Reference proteome</keyword>
<sequence length="173" mass="18993">MTKRPRKQTISPHERKPGYGRCSNTASPRWIEFKLGNMETGGVSDASGKLNPQITCSGHVVTRDAGGKKNQATYERNRSNFPIDKIIEQGATNLQSIVRNAEPDTKVQRAMKEALTVLQILAARSKRLRHSTEDGQEESENAGQIRAPNNPELGDVPVEIQSCLLVDEGLSTA</sequence>
<feature type="region of interest" description="Disordered" evidence="1">
    <location>
        <begin position="1"/>
        <end position="25"/>
    </location>
</feature>